<accession>G4WZ82</accession>
<name>G4WZ82_ECOLX</name>
<feature type="region of interest" description="Disordered" evidence="1">
    <location>
        <begin position="40"/>
        <end position="65"/>
    </location>
</feature>
<feature type="compositionally biased region" description="Acidic residues" evidence="1">
    <location>
        <begin position="43"/>
        <end position="56"/>
    </location>
</feature>
<protein>
    <submittedName>
        <fullName evidence="2">Uncharacterized protein</fullName>
    </submittedName>
</protein>
<evidence type="ECO:0000313" key="2">
    <source>
        <dbReference type="EMBL" id="AEP32629.1"/>
    </source>
</evidence>
<dbReference type="AlphaFoldDB" id="G4WZ82"/>
<reference evidence="2" key="1">
    <citation type="submission" date="2012-12" db="EMBL/GenBank/DDBJ databases">
        <title>Inc A/C plasmids harbouring the NDM-1 metallo-beta-lactamase.</title>
        <authorList>
            <person name="Boyd D.A."/>
            <person name="Mataseje L.F."/>
            <person name="Mulvey M.R."/>
        </authorList>
    </citation>
    <scope>NUCLEOTIDE SEQUENCE</scope>
    <source>
        <strain evidence="2">N10-2337</strain>
        <plasmid evidence="2">pNDM102337</plasmid>
    </source>
</reference>
<proteinExistence type="predicted"/>
<dbReference type="EMBL" id="JF714412">
    <property type="protein sequence ID" value="AEP32629.1"/>
    <property type="molecule type" value="Genomic_DNA"/>
</dbReference>
<evidence type="ECO:0000256" key="1">
    <source>
        <dbReference type="SAM" id="MobiDB-lite"/>
    </source>
</evidence>
<gene>
    <name evidence="2" type="ORF">pNDM102337_171</name>
</gene>
<geneLocation type="plasmid" evidence="2">
    <name>pNDM102337</name>
</geneLocation>
<sequence length="65" mass="7263">MNKKRPKGDSMARTLEELLQQEKPEVVEAAKDKAEKILRELEGVDQDTPQDELDEPADNHSSGSS</sequence>
<organism evidence="2">
    <name type="scientific">Escherichia coli</name>
    <dbReference type="NCBI Taxonomy" id="562"/>
    <lineage>
        <taxon>Bacteria</taxon>
        <taxon>Pseudomonadati</taxon>
        <taxon>Pseudomonadota</taxon>
        <taxon>Gammaproteobacteria</taxon>
        <taxon>Enterobacterales</taxon>
        <taxon>Enterobacteriaceae</taxon>
        <taxon>Escherichia</taxon>
    </lineage>
</organism>
<keyword evidence="2" id="KW-0614">Plasmid</keyword>